<name>A0A1H3X8J2_9SPHI</name>
<gene>
    <name evidence="1" type="ORF">SAMN05443550_101536</name>
</gene>
<reference evidence="1 2" key="1">
    <citation type="submission" date="2016-10" db="EMBL/GenBank/DDBJ databases">
        <authorList>
            <person name="de Groot N.N."/>
        </authorList>
    </citation>
    <scope>NUCLEOTIDE SEQUENCE [LARGE SCALE GENOMIC DNA]</scope>
    <source>
        <strain evidence="1 2">DSM 19033</strain>
    </source>
</reference>
<evidence type="ECO:0000313" key="1">
    <source>
        <dbReference type="EMBL" id="SDZ95583.1"/>
    </source>
</evidence>
<dbReference type="AlphaFoldDB" id="A0A1H3X8J2"/>
<protein>
    <submittedName>
        <fullName evidence="1">Uncharacterized protein</fullName>
    </submittedName>
</protein>
<dbReference type="STRING" id="425514.SAMN05443550_101536"/>
<proteinExistence type="predicted"/>
<organism evidence="1 2">
    <name type="scientific">Pedobacter hartonius</name>
    <dbReference type="NCBI Taxonomy" id="425514"/>
    <lineage>
        <taxon>Bacteria</taxon>
        <taxon>Pseudomonadati</taxon>
        <taxon>Bacteroidota</taxon>
        <taxon>Sphingobacteriia</taxon>
        <taxon>Sphingobacteriales</taxon>
        <taxon>Sphingobacteriaceae</taxon>
        <taxon>Pedobacter</taxon>
    </lineage>
</organism>
<dbReference type="EMBL" id="FNRA01000001">
    <property type="protein sequence ID" value="SDZ95583.1"/>
    <property type="molecule type" value="Genomic_DNA"/>
</dbReference>
<evidence type="ECO:0000313" key="2">
    <source>
        <dbReference type="Proteomes" id="UP000198850"/>
    </source>
</evidence>
<dbReference type="Proteomes" id="UP000198850">
    <property type="component" value="Unassembled WGS sequence"/>
</dbReference>
<keyword evidence="2" id="KW-1185">Reference proteome</keyword>
<accession>A0A1H3X8J2</accession>
<sequence>MFVINRLNGRINRWIRETILQRYNFKNETKIKVMLLIFNPFLIQF</sequence>